<reference evidence="11" key="1">
    <citation type="submission" date="2023-03" db="EMBL/GenBank/DDBJ databases">
        <title>Mesosutterella sp. nov. isolated from porcine feces.</title>
        <authorList>
            <person name="Yu S."/>
        </authorList>
    </citation>
    <scope>NUCLEOTIDE SEQUENCE</scope>
    <source>
        <strain evidence="11">AGMB02718</strain>
    </source>
</reference>
<keyword evidence="12" id="KW-1185">Reference proteome</keyword>
<gene>
    <name evidence="9" type="primary">trpF</name>
    <name evidence="11" type="ORF">MUN46_005820</name>
</gene>
<dbReference type="Pfam" id="PF00697">
    <property type="entry name" value="PRAI"/>
    <property type="match status" value="1"/>
</dbReference>
<name>A0ABT7INI1_9BURK</name>
<dbReference type="EC" id="5.3.1.24" evidence="3 9"/>
<evidence type="ECO:0000256" key="1">
    <source>
        <dbReference type="ARBA" id="ARBA00001164"/>
    </source>
</evidence>
<evidence type="ECO:0000256" key="2">
    <source>
        <dbReference type="ARBA" id="ARBA00004664"/>
    </source>
</evidence>
<keyword evidence="5 9" id="KW-0028">Amino-acid biosynthesis</keyword>
<evidence type="ECO:0000313" key="11">
    <source>
        <dbReference type="EMBL" id="MDL2059448.1"/>
    </source>
</evidence>
<dbReference type="PANTHER" id="PTHR42894:SF1">
    <property type="entry name" value="N-(5'-PHOSPHORIBOSYL)ANTHRANILATE ISOMERASE"/>
    <property type="match status" value="1"/>
</dbReference>
<dbReference type="Proteomes" id="UP001165481">
    <property type="component" value="Unassembled WGS sequence"/>
</dbReference>
<dbReference type="EMBL" id="JAKZJU020000001">
    <property type="protein sequence ID" value="MDL2059448.1"/>
    <property type="molecule type" value="Genomic_DNA"/>
</dbReference>
<protein>
    <recommendedName>
        <fullName evidence="4 9">N-(5'-phosphoribosyl)anthranilate isomerase</fullName>
        <shortName evidence="9">PRAI</shortName>
        <ecNumber evidence="3 9">5.3.1.24</ecNumber>
    </recommendedName>
</protein>
<dbReference type="Gene3D" id="3.20.20.70">
    <property type="entry name" value="Aldolase class I"/>
    <property type="match status" value="1"/>
</dbReference>
<evidence type="ECO:0000256" key="9">
    <source>
        <dbReference type="HAMAP-Rule" id="MF_00135"/>
    </source>
</evidence>
<evidence type="ECO:0000256" key="8">
    <source>
        <dbReference type="ARBA" id="ARBA00023235"/>
    </source>
</evidence>
<dbReference type="InterPro" id="IPR011060">
    <property type="entry name" value="RibuloseP-bd_barrel"/>
</dbReference>
<evidence type="ECO:0000256" key="7">
    <source>
        <dbReference type="ARBA" id="ARBA00023141"/>
    </source>
</evidence>
<evidence type="ECO:0000256" key="4">
    <source>
        <dbReference type="ARBA" id="ARBA00022272"/>
    </source>
</evidence>
<dbReference type="RefSeq" id="WP_243377521.1">
    <property type="nucleotide sequence ID" value="NZ_JAKZJU020000001.1"/>
</dbReference>
<comment type="pathway">
    <text evidence="2 9">Amino-acid biosynthesis; L-tryptophan biosynthesis; L-tryptophan from chorismate: step 3/5.</text>
</comment>
<dbReference type="InterPro" id="IPR001240">
    <property type="entry name" value="PRAI_dom"/>
</dbReference>
<feature type="domain" description="N-(5'phosphoribosyl) anthranilate isomerase (PRAI)" evidence="10">
    <location>
        <begin position="17"/>
        <end position="217"/>
    </location>
</feature>
<evidence type="ECO:0000259" key="10">
    <source>
        <dbReference type="Pfam" id="PF00697"/>
    </source>
</evidence>
<dbReference type="GO" id="GO:0016853">
    <property type="term" value="F:isomerase activity"/>
    <property type="evidence" value="ECO:0007669"/>
    <property type="project" value="UniProtKB-KW"/>
</dbReference>
<organism evidence="11 12">
    <name type="scientific">Mesosutterella faecium</name>
    <dbReference type="NCBI Taxonomy" id="2925194"/>
    <lineage>
        <taxon>Bacteria</taxon>
        <taxon>Pseudomonadati</taxon>
        <taxon>Pseudomonadota</taxon>
        <taxon>Betaproteobacteria</taxon>
        <taxon>Burkholderiales</taxon>
        <taxon>Sutterellaceae</taxon>
        <taxon>Mesosutterella</taxon>
    </lineage>
</organism>
<comment type="caution">
    <text evidence="11">The sequence shown here is derived from an EMBL/GenBank/DDBJ whole genome shotgun (WGS) entry which is preliminary data.</text>
</comment>
<evidence type="ECO:0000256" key="5">
    <source>
        <dbReference type="ARBA" id="ARBA00022605"/>
    </source>
</evidence>
<evidence type="ECO:0000256" key="6">
    <source>
        <dbReference type="ARBA" id="ARBA00022822"/>
    </source>
</evidence>
<accession>A0ABT7INI1</accession>
<sequence>MMQGSFLKNLRAGRVQVKICGFTRPENVREAAALSADAFGFVLFRKSRRFVPEEALEALLAEVPQRITPVLLLVDPEPEQVLRLSKKFPRVMLQFHGGESRALCELSGLPYMKAVHFRQPGDLARAARDYPTASGILADCPAPDAAAAPGGNGAAFDWEAARAEAAGLPLPLVLAGGLNASNAPRAVRLLRPAALDVSSGVEKSPGIKDMIKVEQFLVSARSAANLA</sequence>
<dbReference type="PANTHER" id="PTHR42894">
    <property type="entry name" value="N-(5'-PHOSPHORIBOSYL)ANTHRANILATE ISOMERASE"/>
    <property type="match status" value="1"/>
</dbReference>
<dbReference type="HAMAP" id="MF_00135">
    <property type="entry name" value="PRAI"/>
    <property type="match status" value="1"/>
</dbReference>
<keyword evidence="6 9" id="KW-0822">Tryptophan biosynthesis</keyword>
<dbReference type="InterPro" id="IPR044643">
    <property type="entry name" value="TrpF_fam"/>
</dbReference>
<proteinExistence type="inferred from homology"/>
<dbReference type="CDD" id="cd00405">
    <property type="entry name" value="PRAI"/>
    <property type="match status" value="1"/>
</dbReference>
<evidence type="ECO:0000256" key="3">
    <source>
        <dbReference type="ARBA" id="ARBA00012572"/>
    </source>
</evidence>
<comment type="similarity">
    <text evidence="9">Belongs to the TrpF family.</text>
</comment>
<comment type="catalytic activity">
    <reaction evidence="1 9">
        <text>N-(5-phospho-beta-D-ribosyl)anthranilate = 1-(2-carboxyphenylamino)-1-deoxy-D-ribulose 5-phosphate</text>
        <dbReference type="Rhea" id="RHEA:21540"/>
        <dbReference type="ChEBI" id="CHEBI:18277"/>
        <dbReference type="ChEBI" id="CHEBI:58613"/>
        <dbReference type="EC" id="5.3.1.24"/>
    </reaction>
</comment>
<dbReference type="GO" id="GO:0016779">
    <property type="term" value="F:nucleotidyltransferase activity"/>
    <property type="evidence" value="ECO:0007669"/>
    <property type="project" value="UniProtKB-KW"/>
</dbReference>
<keyword evidence="8 9" id="KW-0413">Isomerase</keyword>
<evidence type="ECO:0000313" key="12">
    <source>
        <dbReference type="Proteomes" id="UP001165481"/>
    </source>
</evidence>
<keyword evidence="7 9" id="KW-0057">Aromatic amino acid biosynthesis</keyword>
<dbReference type="SUPFAM" id="SSF51366">
    <property type="entry name" value="Ribulose-phoshate binding barrel"/>
    <property type="match status" value="1"/>
</dbReference>
<dbReference type="InterPro" id="IPR013785">
    <property type="entry name" value="Aldolase_TIM"/>
</dbReference>